<dbReference type="InterPro" id="IPR023404">
    <property type="entry name" value="rSAM_horseshoe"/>
</dbReference>
<dbReference type="InterPro" id="IPR005839">
    <property type="entry name" value="Methylthiotransferase"/>
</dbReference>
<accession>A0A0S3QT62</accession>
<dbReference type="InterPro" id="IPR002792">
    <property type="entry name" value="TRAM_dom"/>
</dbReference>
<dbReference type="SFLD" id="SFLDG01082">
    <property type="entry name" value="B12-binding_domain_containing"/>
    <property type="match status" value="1"/>
</dbReference>
<evidence type="ECO:0000256" key="12">
    <source>
        <dbReference type="ARBA" id="ARBA00031213"/>
    </source>
</evidence>
<organism evidence="19 20">
    <name type="scientific">Thermosulfidibacter takaii (strain DSM 17441 / JCM 13301 / NBRC 103674 / ABI70S6)</name>
    <dbReference type="NCBI Taxonomy" id="1298851"/>
    <lineage>
        <taxon>Bacteria</taxon>
        <taxon>Pseudomonadati</taxon>
        <taxon>Thermosulfidibacterota</taxon>
        <taxon>Thermosulfidibacteria</taxon>
        <taxon>Thermosulfidibacterales</taxon>
        <taxon>Thermosulfidibacteraceae</taxon>
    </lineage>
</organism>
<dbReference type="PROSITE" id="PS51449">
    <property type="entry name" value="MTTASE_N"/>
    <property type="match status" value="1"/>
</dbReference>
<name>A0A0S3QT62_THET7</name>
<reference evidence="20" key="1">
    <citation type="journal article" date="2018" name="Science">
        <title>A primordial and reversible TCA cycle in a facultatively chemolithoautotrophic thermophile.</title>
        <authorList>
            <person name="Nunoura T."/>
            <person name="Chikaraishi Y."/>
            <person name="Izaki R."/>
            <person name="Suwa T."/>
            <person name="Sato T."/>
            <person name="Harada T."/>
            <person name="Mori K."/>
            <person name="Kato Y."/>
            <person name="Miyazaki M."/>
            <person name="Shimamura S."/>
            <person name="Yanagawa K."/>
            <person name="Shuto A."/>
            <person name="Ohkouchi N."/>
            <person name="Fujita N."/>
            <person name="Takaki Y."/>
            <person name="Atomi H."/>
            <person name="Takai K."/>
        </authorList>
    </citation>
    <scope>NUCLEOTIDE SEQUENCE [LARGE SCALE GENOMIC DNA]</scope>
    <source>
        <strain evidence="20">DSM 17441 / JCM 13301 / NBRC 103674 / ABI70S6</strain>
    </source>
</reference>
<evidence type="ECO:0000256" key="7">
    <source>
        <dbReference type="ARBA" id="ARBA00022691"/>
    </source>
</evidence>
<dbReference type="OrthoDB" id="9805215at2"/>
<dbReference type="SFLD" id="SFLDS00029">
    <property type="entry name" value="Radical_SAM"/>
    <property type="match status" value="1"/>
</dbReference>
<evidence type="ECO:0000256" key="14">
    <source>
        <dbReference type="ARBA" id="ARBA00061574"/>
    </source>
</evidence>
<evidence type="ECO:0000256" key="5">
    <source>
        <dbReference type="ARBA" id="ARBA00022490"/>
    </source>
</evidence>
<evidence type="ECO:0000256" key="4">
    <source>
        <dbReference type="ARBA" id="ARBA00022485"/>
    </source>
</evidence>
<dbReference type="InterPro" id="IPR038135">
    <property type="entry name" value="Methylthiotransferase_N_sf"/>
</dbReference>
<dbReference type="PANTHER" id="PTHR11918">
    <property type="entry name" value="RADICAL SAM PROTEINS"/>
    <property type="match status" value="1"/>
</dbReference>
<dbReference type="Proteomes" id="UP000063234">
    <property type="component" value="Chromosome"/>
</dbReference>
<evidence type="ECO:0000259" key="17">
    <source>
        <dbReference type="PROSITE" id="PS51449"/>
    </source>
</evidence>
<dbReference type="GO" id="GO:0035598">
    <property type="term" value="F:tRNA (N(6)-L-threonylcarbamoyladenosine(37)-C(2))-methylthiotransferase activity"/>
    <property type="evidence" value="ECO:0007669"/>
    <property type="project" value="UniProtKB-EC"/>
</dbReference>
<dbReference type="InterPro" id="IPR013848">
    <property type="entry name" value="Methylthiotransferase_N"/>
</dbReference>
<dbReference type="RefSeq" id="WP_068549477.1">
    <property type="nucleotide sequence ID" value="NZ_AP013035.1"/>
</dbReference>
<feature type="domain" description="Radical SAM core" evidence="18">
    <location>
        <begin position="136"/>
        <end position="364"/>
    </location>
</feature>
<evidence type="ECO:0000313" key="19">
    <source>
        <dbReference type="EMBL" id="BAT71484.1"/>
    </source>
</evidence>
<dbReference type="InterPro" id="IPR007197">
    <property type="entry name" value="rSAM"/>
</dbReference>
<evidence type="ECO:0000259" key="16">
    <source>
        <dbReference type="PROSITE" id="PS50926"/>
    </source>
</evidence>
<dbReference type="GO" id="GO:0051539">
    <property type="term" value="F:4 iron, 4 sulfur cluster binding"/>
    <property type="evidence" value="ECO:0007669"/>
    <property type="project" value="UniProtKB-KW"/>
</dbReference>
<dbReference type="PATRIC" id="fig|1298851.3.peg.704"/>
<dbReference type="FunFam" id="3.40.50.12160:FF:000004">
    <property type="entry name" value="Threonylcarbamoyladenosine tRNA methylthiotransferase MtaB"/>
    <property type="match status" value="1"/>
</dbReference>
<dbReference type="SUPFAM" id="SSF102114">
    <property type="entry name" value="Radical SAM enzymes"/>
    <property type="match status" value="1"/>
</dbReference>
<evidence type="ECO:0000256" key="9">
    <source>
        <dbReference type="ARBA" id="ARBA00022723"/>
    </source>
</evidence>
<evidence type="ECO:0000256" key="3">
    <source>
        <dbReference type="ARBA" id="ARBA00013273"/>
    </source>
</evidence>
<evidence type="ECO:0000256" key="2">
    <source>
        <dbReference type="ARBA" id="ARBA00002399"/>
    </source>
</evidence>
<keyword evidence="7" id="KW-0949">S-adenosyl-L-methionine</keyword>
<comment type="cofactor">
    <cofactor evidence="1">
        <name>[4Fe-4S] cluster</name>
        <dbReference type="ChEBI" id="CHEBI:49883"/>
    </cofactor>
</comment>
<dbReference type="CDD" id="cd01335">
    <property type="entry name" value="Radical_SAM"/>
    <property type="match status" value="1"/>
</dbReference>
<dbReference type="GO" id="GO:0046872">
    <property type="term" value="F:metal ion binding"/>
    <property type="evidence" value="ECO:0007669"/>
    <property type="project" value="UniProtKB-KW"/>
</dbReference>
<dbReference type="FunFam" id="3.80.30.20:FF:000001">
    <property type="entry name" value="tRNA-2-methylthio-N(6)-dimethylallyladenosine synthase 2"/>
    <property type="match status" value="1"/>
</dbReference>
<dbReference type="PANTHER" id="PTHR11918:SF45">
    <property type="entry name" value="THREONYLCARBAMOYLADENOSINE TRNA METHYLTHIOTRANSFERASE"/>
    <property type="match status" value="1"/>
</dbReference>
<evidence type="ECO:0000256" key="15">
    <source>
        <dbReference type="ARBA" id="ARBA00069898"/>
    </source>
</evidence>
<dbReference type="EC" id="2.8.4.5" evidence="3"/>
<keyword evidence="5" id="KW-0963">Cytoplasm</keyword>
<comment type="catalytic activity">
    <reaction evidence="13">
        <text>N(6)-L-threonylcarbamoyladenosine(37) in tRNA + (sulfur carrier)-SH + AH2 + 2 S-adenosyl-L-methionine = 2-methylsulfanyl-N(6)-L-threonylcarbamoyladenosine(37) in tRNA + (sulfur carrier)-H + 5'-deoxyadenosine + L-methionine + A + S-adenosyl-L-homocysteine + 2 H(+)</text>
        <dbReference type="Rhea" id="RHEA:37075"/>
        <dbReference type="Rhea" id="RHEA-COMP:10163"/>
        <dbReference type="Rhea" id="RHEA-COMP:11092"/>
        <dbReference type="Rhea" id="RHEA-COMP:14737"/>
        <dbReference type="Rhea" id="RHEA-COMP:14739"/>
        <dbReference type="ChEBI" id="CHEBI:13193"/>
        <dbReference type="ChEBI" id="CHEBI:15378"/>
        <dbReference type="ChEBI" id="CHEBI:17319"/>
        <dbReference type="ChEBI" id="CHEBI:17499"/>
        <dbReference type="ChEBI" id="CHEBI:29917"/>
        <dbReference type="ChEBI" id="CHEBI:57844"/>
        <dbReference type="ChEBI" id="CHEBI:57856"/>
        <dbReference type="ChEBI" id="CHEBI:59789"/>
        <dbReference type="ChEBI" id="CHEBI:64428"/>
        <dbReference type="ChEBI" id="CHEBI:74418"/>
        <dbReference type="ChEBI" id="CHEBI:74420"/>
        <dbReference type="EC" id="2.8.4.5"/>
    </reaction>
</comment>
<dbReference type="STRING" id="1298851.TST_0678"/>
<dbReference type="NCBIfam" id="TIGR00089">
    <property type="entry name" value="MiaB/RimO family radical SAM methylthiotransferase"/>
    <property type="match status" value="1"/>
</dbReference>
<evidence type="ECO:0000256" key="8">
    <source>
        <dbReference type="ARBA" id="ARBA00022694"/>
    </source>
</evidence>
<dbReference type="AlphaFoldDB" id="A0A0S3QT62"/>
<keyword evidence="6" id="KW-0808">Transferase</keyword>
<dbReference type="InterPro" id="IPR006467">
    <property type="entry name" value="MiaB-like_bact"/>
</dbReference>
<dbReference type="Gene3D" id="3.80.30.20">
    <property type="entry name" value="tm_1862 like domain"/>
    <property type="match status" value="1"/>
</dbReference>
<comment type="function">
    <text evidence="2">Catalyzes the methylthiolation of N6-threonylcarbamoyladenosine (t(6)A), leading to the formation of 2-methylthio-N6-threonylcarbamoyladenosine (ms(2)t(6)A) at position 37 in tRNAs that read codons beginning with adenine.</text>
</comment>
<keyword evidence="9" id="KW-0479">Metal-binding</keyword>
<sequence length="431" mass="48989">MKVAFYTIGCKLNQFETEVLRESFVKKGWEVVPFKEKADVYVINTCTVTQQADAKSRQSVRQALKRNPNAIVAVVGCYSQIVKNELLKTGAQIILGSQEKYEVVKYIEEFLKNGSRPIVEVSDIARKFTFTPIEDFAGYSRAFVKVQEGCNRKCSYCLVRIARGPSRSAPLESVVEEVKSLADKGFEEVVLTGTHLGAYGEDLGTNLLTLLHNLVDIPGVKKIRLSSLEPTELDDTLIDFITTHPKIAKHLHIPLQSGSNRILKLMNRPYTREFFEELIQKIVEKNDIIGIGVDVIVGFPTETDEDFQETYDLIKNLPVYYMHIFSYSPRKGTPAYEMKPQVRPDIKRKRWEILNELKQEKKKAFVQRFVGKTLEGIVESRSASIKGHWSGLTENYIPLIIKEEHPELAGKVKKFKIIEAFEDHALAELSS</sequence>
<dbReference type="SFLD" id="SFLDG01061">
    <property type="entry name" value="methylthiotransferase"/>
    <property type="match status" value="1"/>
</dbReference>
<dbReference type="InterPro" id="IPR058240">
    <property type="entry name" value="rSAM_sf"/>
</dbReference>
<keyword evidence="4" id="KW-0004">4Fe-4S</keyword>
<dbReference type="EMBL" id="AP013035">
    <property type="protein sequence ID" value="BAT71484.1"/>
    <property type="molecule type" value="Genomic_DNA"/>
</dbReference>
<dbReference type="SMART" id="SM00729">
    <property type="entry name" value="Elp3"/>
    <property type="match status" value="1"/>
</dbReference>
<evidence type="ECO:0000256" key="6">
    <source>
        <dbReference type="ARBA" id="ARBA00022679"/>
    </source>
</evidence>
<evidence type="ECO:0000256" key="11">
    <source>
        <dbReference type="ARBA" id="ARBA00023014"/>
    </source>
</evidence>
<dbReference type="KEGG" id="ttk:TST_0678"/>
<comment type="similarity">
    <text evidence="14">Belongs to the methylthiotransferase family. MtaB subfamily.</text>
</comment>
<dbReference type="PROSITE" id="PS51918">
    <property type="entry name" value="RADICAL_SAM"/>
    <property type="match status" value="1"/>
</dbReference>
<evidence type="ECO:0000256" key="10">
    <source>
        <dbReference type="ARBA" id="ARBA00023004"/>
    </source>
</evidence>
<keyword evidence="11" id="KW-0411">Iron-sulfur</keyword>
<dbReference type="NCBIfam" id="TIGR01579">
    <property type="entry name" value="MiaB-like-C"/>
    <property type="match status" value="1"/>
</dbReference>
<dbReference type="Pfam" id="PF00919">
    <property type="entry name" value="UPF0004"/>
    <property type="match status" value="1"/>
</dbReference>
<evidence type="ECO:0000256" key="13">
    <source>
        <dbReference type="ARBA" id="ARBA00051661"/>
    </source>
</evidence>
<gene>
    <name evidence="19" type="ORF">TST_0678</name>
</gene>
<dbReference type="Gene3D" id="3.40.50.12160">
    <property type="entry name" value="Methylthiotransferase, N-terminal domain"/>
    <property type="match status" value="1"/>
</dbReference>
<feature type="domain" description="MTTase N-terminal" evidence="17">
    <location>
        <begin position="1"/>
        <end position="112"/>
    </location>
</feature>
<keyword evidence="20" id="KW-1185">Reference proteome</keyword>
<dbReference type="PROSITE" id="PS50926">
    <property type="entry name" value="TRAM"/>
    <property type="match status" value="1"/>
</dbReference>
<keyword evidence="10" id="KW-0408">Iron</keyword>
<evidence type="ECO:0000259" key="18">
    <source>
        <dbReference type="PROSITE" id="PS51918"/>
    </source>
</evidence>
<protein>
    <recommendedName>
        <fullName evidence="15">Threonylcarbamoyladenosine tRNA methylthiotransferase MtaB</fullName>
        <ecNumber evidence="3">2.8.4.5</ecNumber>
    </recommendedName>
    <alternativeName>
        <fullName evidence="12">tRNA-t(6)A37 methylthiotransferase</fullName>
    </alternativeName>
</protein>
<keyword evidence="8" id="KW-0819">tRNA processing</keyword>
<feature type="domain" description="TRAM" evidence="16">
    <location>
        <begin position="367"/>
        <end position="431"/>
    </location>
</feature>
<dbReference type="Pfam" id="PF04055">
    <property type="entry name" value="Radical_SAM"/>
    <property type="match status" value="1"/>
</dbReference>
<proteinExistence type="inferred from homology"/>
<evidence type="ECO:0000256" key="1">
    <source>
        <dbReference type="ARBA" id="ARBA00001966"/>
    </source>
</evidence>
<dbReference type="PROSITE" id="PS01278">
    <property type="entry name" value="MTTASE_RADICAL"/>
    <property type="match status" value="1"/>
</dbReference>
<dbReference type="InterPro" id="IPR020612">
    <property type="entry name" value="Methylthiotransferase_CS"/>
</dbReference>
<dbReference type="InterPro" id="IPR006638">
    <property type="entry name" value="Elp3/MiaA/NifB-like_rSAM"/>
</dbReference>
<evidence type="ECO:0000313" key="20">
    <source>
        <dbReference type="Proteomes" id="UP000063234"/>
    </source>
</evidence>